<proteinExistence type="predicted"/>
<dbReference type="RefSeq" id="WP_145723129.1">
    <property type="nucleotide sequence ID" value="NZ_BSPF01000038.1"/>
</dbReference>
<name>A0A562MGZ6_9HYPH</name>
<dbReference type="SUPFAM" id="SSF56300">
    <property type="entry name" value="Metallo-dependent phosphatases"/>
    <property type="match status" value="1"/>
</dbReference>
<evidence type="ECO:0000313" key="3">
    <source>
        <dbReference type="Proteomes" id="UP000317122"/>
    </source>
</evidence>
<dbReference type="EMBL" id="VLKT01000086">
    <property type="protein sequence ID" value="TWI19174.1"/>
    <property type="molecule type" value="Genomic_DNA"/>
</dbReference>
<dbReference type="GO" id="GO:0016787">
    <property type="term" value="F:hydrolase activity"/>
    <property type="evidence" value="ECO:0007669"/>
    <property type="project" value="InterPro"/>
</dbReference>
<reference evidence="2 3" key="1">
    <citation type="journal article" date="2015" name="Stand. Genomic Sci.">
        <title>Genomic Encyclopedia of Bacterial and Archaeal Type Strains, Phase III: the genomes of soil and plant-associated and newly described type strains.</title>
        <authorList>
            <person name="Whitman W.B."/>
            <person name="Woyke T."/>
            <person name="Klenk H.P."/>
            <person name="Zhou Y."/>
            <person name="Lilburn T.G."/>
            <person name="Beck B.J."/>
            <person name="De Vos P."/>
            <person name="Vandamme P."/>
            <person name="Eisen J.A."/>
            <person name="Garrity G."/>
            <person name="Hugenholtz P."/>
            <person name="Kyrpides N.C."/>
        </authorList>
    </citation>
    <scope>NUCLEOTIDE SEQUENCE [LARGE SCALE GENOMIC DNA]</scope>
    <source>
        <strain evidence="2 3">CGMCC 1.2546</strain>
    </source>
</reference>
<dbReference type="PANTHER" id="PTHR43143">
    <property type="entry name" value="METALLOPHOSPHOESTERASE, CALCINEURIN SUPERFAMILY"/>
    <property type="match status" value="1"/>
</dbReference>
<protein>
    <submittedName>
        <fullName evidence="2">Calcineurin-like phosphoesterase family protein</fullName>
    </submittedName>
</protein>
<gene>
    <name evidence="2" type="ORF">IQ26_07180</name>
</gene>
<sequence>MYLIKNLSPIMKRHHVIQVSDLHLSEIRAYNQHGWESCLSYIAHENPDIVVSTGDHALDDPDCLEDHIFARSQLDRITVPWSAVPGNHDIGDLNPNPYQGQHVNHERIERYLGVFGTDRWTRELGTWRLIGLNAFLLGSNVQREEEQYDWLREIVSRDRTRPLAIFLHKPLCVERLDEDSSPNICVVPEGRSRLLAALGDANLRLIASGHNHHYRSFVIGSIAMVWAPSTAQILRMPRSFRALLKPGVVHYWLDDAGGIEFTLAEPPGIVPNDITDLLARYGAMRTVPHLPLESLGEDAGRLLMA</sequence>
<dbReference type="AlphaFoldDB" id="A0A562MGZ6"/>
<dbReference type="InterPro" id="IPR051918">
    <property type="entry name" value="STPP_CPPED1"/>
</dbReference>
<dbReference type="OrthoDB" id="651281at2"/>
<dbReference type="InterPro" id="IPR029052">
    <property type="entry name" value="Metallo-depent_PP-like"/>
</dbReference>
<comment type="caution">
    <text evidence="2">The sequence shown here is derived from an EMBL/GenBank/DDBJ whole genome shotgun (WGS) entry which is preliminary data.</text>
</comment>
<evidence type="ECO:0000313" key="2">
    <source>
        <dbReference type="EMBL" id="TWI19174.1"/>
    </source>
</evidence>
<keyword evidence="3" id="KW-1185">Reference proteome</keyword>
<organism evidence="2 3">
    <name type="scientific">Mesorhizobium tianshanense</name>
    <dbReference type="NCBI Taxonomy" id="39844"/>
    <lineage>
        <taxon>Bacteria</taxon>
        <taxon>Pseudomonadati</taxon>
        <taxon>Pseudomonadota</taxon>
        <taxon>Alphaproteobacteria</taxon>
        <taxon>Hyphomicrobiales</taxon>
        <taxon>Phyllobacteriaceae</taxon>
        <taxon>Mesorhizobium</taxon>
    </lineage>
</organism>
<feature type="domain" description="Calcineurin-like phosphoesterase" evidence="1">
    <location>
        <begin position="15"/>
        <end position="214"/>
    </location>
</feature>
<dbReference type="InterPro" id="IPR004843">
    <property type="entry name" value="Calcineurin-like_PHP"/>
</dbReference>
<dbReference type="PANTHER" id="PTHR43143:SF1">
    <property type="entry name" value="SERINE_THREONINE-PROTEIN PHOSPHATASE CPPED1"/>
    <property type="match status" value="1"/>
</dbReference>
<accession>A0A562MGZ6</accession>
<dbReference type="Pfam" id="PF00149">
    <property type="entry name" value="Metallophos"/>
    <property type="match status" value="1"/>
</dbReference>
<dbReference type="Gene3D" id="3.60.21.10">
    <property type="match status" value="1"/>
</dbReference>
<dbReference type="Proteomes" id="UP000317122">
    <property type="component" value="Unassembled WGS sequence"/>
</dbReference>
<evidence type="ECO:0000259" key="1">
    <source>
        <dbReference type="Pfam" id="PF00149"/>
    </source>
</evidence>